<name>A0A7W5Y1Y4_9BACT</name>
<evidence type="ECO:0000256" key="16">
    <source>
        <dbReference type="ARBA" id="ARBA00077688"/>
    </source>
</evidence>
<dbReference type="InterPro" id="IPR011650">
    <property type="entry name" value="Peptidase_M20_dimer"/>
</dbReference>
<comment type="cofactor">
    <cofactor evidence="2">
        <name>Zn(2+)</name>
        <dbReference type="ChEBI" id="CHEBI:29105"/>
    </cofactor>
</comment>
<dbReference type="Gene3D" id="3.40.630.10">
    <property type="entry name" value="Zn peptidases"/>
    <property type="match status" value="2"/>
</dbReference>
<dbReference type="CDD" id="cd03890">
    <property type="entry name" value="M20_pepD"/>
    <property type="match status" value="1"/>
</dbReference>
<organism evidence="19 20">
    <name type="scientific">Alloprevotella rava</name>
    <dbReference type="NCBI Taxonomy" id="671218"/>
    <lineage>
        <taxon>Bacteria</taxon>
        <taxon>Pseudomonadati</taxon>
        <taxon>Bacteroidota</taxon>
        <taxon>Bacteroidia</taxon>
        <taxon>Bacteroidales</taxon>
        <taxon>Prevotellaceae</taxon>
        <taxon>Alloprevotella</taxon>
    </lineage>
</organism>
<reference evidence="19 20" key="1">
    <citation type="submission" date="2020-08" db="EMBL/GenBank/DDBJ databases">
        <title>Genomic Encyclopedia of Type Strains, Phase IV (KMG-IV): sequencing the most valuable type-strain genomes for metagenomic binning, comparative biology and taxonomic classification.</title>
        <authorList>
            <person name="Goeker M."/>
        </authorList>
    </citation>
    <scope>NUCLEOTIDE SEQUENCE [LARGE SCALE GENOMIC DNA]</scope>
    <source>
        <strain evidence="19 20">DSM 22548</strain>
    </source>
</reference>
<evidence type="ECO:0000256" key="1">
    <source>
        <dbReference type="ARBA" id="ARBA00001941"/>
    </source>
</evidence>
<evidence type="ECO:0000256" key="10">
    <source>
        <dbReference type="ARBA" id="ARBA00038976"/>
    </source>
</evidence>
<comment type="cofactor">
    <cofactor evidence="1">
        <name>Co(2+)</name>
        <dbReference type="ChEBI" id="CHEBI:48828"/>
    </cofactor>
</comment>
<dbReference type="EC" id="3.4.13.18" evidence="10"/>
<dbReference type="PANTHER" id="PTHR43501:SF1">
    <property type="entry name" value="CYTOSOL NON-SPECIFIC DIPEPTIDASE"/>
    <property type="match status" value="1"/>
</dbReference>
<dbReference type="Pfam" id="PF01546">
    <property type="entry name" value="Peptidase_M20"/>
    <property type="match status" value="1"/>
</dbReference>
<dbReference type="InterPro" id="IPR002933">
    <property type="entry name" value="Peptidase_M20"/>
</dbReference>
<evidence type="ECO:0000256" key="8">
    <source>
        <dbReference type="ARBA" id="ARBA00023285"/>
    </source>
</evidence>
<gene>
    <name evidence="19" type="ORF">FHS60_001673</name>
</gene>
<dbReference type="AlphaFoldDB" id="A0A7W5Y1Y4"/>
<evidence type="ECO:0000256" key="9">
    <source>
        <dbReference type="ARBA" id="ARBA00036421"/>
    </source>
</evidence>
<dbReference type="InterPro" id="IPR001160">
    <property type="entry name" value="Peptidase_M20C"/>
</dbReference>
<dbReference type="PIRSF" id="PIRSF016599">
    <property type="entry name" value="Xaa-His_dipept"/>
    <property type="match status" value="1"/>
</dbReference>
<evidence type="ECO:0000256" key="15">
    <source>
        <dbReference type="ARBA" id="ARBA00076004"/>
    </source>
</evidence>
<accession>A0A7W5Y1Y4</accession>
<evidence type="ECO:0000313" key="20">
    <source>
        <dbReference type="Proteomes" id="UP000541425"/>
    </source>
</evidence>
<dbReference type="Pfam" id="PF07687">
    <property type="entry name" value="M20_dimer"/>
    <property type="match status" value="1"/>
</dbReference>
<dbReference type="GO" id="GO:0005829">
    <property type="term" value="C:cytosol"/>
    <property type="evidence" value="ECO:0007669"/>
    <property type="project" value="TreeGrafter"/>
</dbReference>
<dbReference type="GO" id="GO:0070573">
    <property type="term" value="F:metallodipeptidase activity"/>
    <property type="evidence" value="ECO:0007669"/>
    <property type="project" value="TreeGrafter"/>
</dbReference>
<dbReference type="PRINTS" id="PR00934">
    <property type="entry name" value="XHISDIPTASE"/>
</dbReference>
<dbReference type="PANTHER" id="PTHR43501">
    <property type="entry name" value="CYTOSOL NON-SPECIFIC DIPEPTIDASE"/>
    <property type="match status" value="1"/>
</dbReference>
<sequence>MENKDLQPRVVFDCFAMVNKVPRPSKHEEKMAEFLLNFGKELGLETKIDETGNVSIFKPATPGYENRATVVLQSHMDMVCEKNADVDFDFKNDAIQTYVDGEWLKAKGTTLGADDGIGVAMEMALLQSSEIEHGPIQCIFTRDEETGLSGAFGMKSDFMEGDYLINLDSEDEGQIFVSCAGGANTIAAFPFTKEALPAGFDTFRVLVKGLMGGHSGDDINKKRANANKLLLRFLCDEMEKTDLRLVDIQAGGLHNAIPREAEAICAVPSSFSKQLQEDLAVFQDEIKHEFSETEKTIMAAITSEAAAEMAQAPAESRKMLLALRAVHNGVFAMSQTIDNFVETSSNLASIRLMTPEQIAANPELAFFAASQKEPAVVVITSQRSSIESNRRNMSAMVRAAFELGGAQNIKTGDGYPGWTTNPSSILVKMAVEAYKELFNKEPQVLGIHAGLECGLFSVKYPHMDMISFGPTLRGVHSPDERLLIPTVLMVWDHLCLLLKRIPEASK</sequence>
<keyword evidence="5 19" id="KW-0378">Hydrolase</keyword>
<evidence type="ECO:0000259" key="18">
    <source>
        <dbReference type="Pfam" id="PF07687"/>
    </source>
</evidence>
<dbReference type="FunFam" id="3.40.630.10:FF:000015">
    <property type="entry name" value="Aminoacyl-histidine dipeptidase PepD"/>
    <property type="match status" value="1"/>
</dbReference>
<evidence type="ECO:0000256" key="12">
    <source>
        <dbReference type="ARBA" id="ARBA00061423"/>
    </source>
</evidence>
<evidence type="ECO:0000256" key="13">
    <source>
        <dbReference type="ARBA" id="ARBA00071271"/>
    </source>
</evidence>
<dbReference type="GO" id="GO:0046872">
    <property type="term" value="F:metal ion binding"/>
    <property type="evidence" value="ECO:0007669"/>
    <property type="project" value="UniProtKB-KW"/>
</dbReference>
<comment type="catalytic activity">
    <reaction evidence="9">
        <text>Hydrolysis of dipeptides, preferentially hydrophobic dipeptides including prolyl amino acids.</text>
        <dbReference type="EC" id="3.4.13.18"/>
    </reaction>
</comment>
<dbReference type="RefSeq" id="WP_183697313.1">
    <property type="nucleotide sequence ID" value="NZ_JACICA010000008.1"/>
</dbReference>
<keyword evidence="19" id="KW-0224">Dipeptidase</keyword>
<evidence type="ECO:0000256" key="2">
    <source>
        <dbReference type="ARBA" id="ARBA00001947"/>
    </source>
</evidence>
<evidence type="ECO:0000256" key="17">
    <source>
        <dbReference type="ARBA" id="ARBA00078074"/>
    </source>
</evidence>
<evidence type="ECO:0000256" key="6">
    <source>
        <dbReference type="ARBA" id="ARBA00022833"/>
    </source>
</evidence>
<comment type="caution">
    <text evidence="19">The sequence shown here is derived from an EMBL/GenBank/DDBJ whole genome shotgun (WGS) entry which is preliminary data.</text>
</comment>
<proteinExistence type="inferred from homology"/>
<protein>
    <recommendedName>
        <fullName evidence="13">Cytosol non-specific dipeptidase</fullName>
        <ecNumber evidence="10">3.4.13.18</ecNumber>
    </recommendedName>
    <alternativeName>
        <fullName evidence="16">Aminoacyl-histidine dipeptidase</fullName>
    </alternativeName>
    <alternativeName>
        <fullName evidence="15">Beta-alanyl-histidine dipeptidase</fullName>
    </alternativeName>
    <alternativeName>
        <fullName evidence="14">Carnosinase</fullName>
    </alternativeName>
    <alternativeName>
        <fullName evidence="11">Peptidase D</fullName>
    </alternativeName>
    <alternativeName>
        <fullName evidence="17">Xaa-His dipeptidase</fullName>
    </alternativeName>
</protein>
<evidence type="ECO:0000256" key="11">
    <source>
        <dbReference type="ARBA" id="ARBA00044252"/>
    </source>
</evidence>
<keyword evidence="4" id="KW-0479">Metal-binding</keyword>
<keyword evidence="3" id="KW-0645">Protease</keyword>
<evidence type="ECO:0000256" key="7">
    <source>
        <dbReference type="ARBA" id="ARBA00023049"/>
    </source>
</evidence>
<dbReference type="NCBIfam" id="TIGR01893">
    <property type="entry name" value="aa-his-dipept"/>
    <property type="match status" value="1"/>
</dbReference>
<comment type="similarity">
    <text evidence="12">Belongs to the peptidase M20C family.</text>
</comment>
<dbReference type="SUPFAM" id="SSF53187">
    <property type="entry name" value="Zn-dependent exopeptidases"/>
    <property type="match status" value="1"/>
</dbReference>
<evidence type="ECO:0000256" key="3">
    <source>
        <dbReference type="ARBA" id="ARBA00022670"/>
    </source>
</evidence>
<keyword evidence="6" id="KW-0862">Zinc</keyword>
<evidence type="ECO:0000256" key="14">
    <source>
        <dbReference type="ARBA" id="ARBA00075285"/>
    </source>
</evidence>
<evidence type="ECO:0000256" key="5">
    <source>
        <dbReference type="ARBA" id="ARBA00022801"/>
    </source>
</evidence>
<dbReference type="FunFam" id="3.40.630.10:FF:000018">
    <property type="entry name" value="Aminoacyl-histidine dipeptidase PepD"/>
    <property type="match status" value="1"/>
</dbReference>
<dbReference type="Proteomes" id="UP000541425">
    <property type="component" value="Unassembled WGS sequence"/>
</dbReference>
<evidence type="ECO:0000256" key="4">
    <source>
        <dbReference type="ARBA" id="ARBA00022723"/>
    </source>
</evidence>
<keyword evidence="8" id="KW-0170">Cobalt</keyword>
<dbReference type="GO" id="GO:0006508">
    <property type="term" value="P:proteolysis"/>
    <property type="evidence" value="ECO:0007669"/>
    <property type="project" value="UniProtKB-KW"/>
</dbReference>
<dbReference type="EMBL" id="JACICA010000008">
    <property type="protein sequence ID" value="MBB3703195.1"/>
    <property type="molecule type" value="Genomic_DNA"/>
</dbReference>
<feature type="domain" description="Peptidase M20 dimerisation" evidence="18">
    <location>
        <begin position="208"/>
        <end position="292"/>
    </location>
</feature>
<keyword evidence="7" id="KW-0482">Metalloprotease</keyword>
<evidence type="ECO:0000313" key="19">
    <source>
        <dbReference type="EMBL" id="MBB3703195.1"/>
    </source>
</evidence>